<proteinExistence type="predicted"/>
<evidence type="ECO:0000313" key="2">
    <source>
        <dbReference type="Proteomes" id="UP000295668"/>
    </source>
</evidence>
<protein>
    <submittedName>
        <fullName evidence="1">DUF4983 domain-containing protein</fullName>
    </submittedName>
</protein>
<dbReference type="AlphaFoldDB" id="A0A4R5MKM8"/>
<dbReference type="Gene3D" id="3.40.720.10">
    <property type="entry name" value="Alkaline Phosphatase, subunit A"/>
    <property type="match status" value="1"/>
</dbReference>
<dbReference type="SUPFAM" id="SSF49899">
    <property type="entry name" value="Concanavalin A-like lectins/glucanases"/>
    <property type="match status" value="1"/>
</dbReference>
<dbReference type="EMBL" id="SJCY01000005">
    <property type="protein sequence ID" value="TDG36224.1"/>
    <property type="molecule type" value="Genomic_DNA"/>
</dbReference>
<sequence>MKKNINKILTSRLFLIVCFFGTILGASSCNKEFNNVLPQSFKNDTAGLGAGSKVLYIILDGVKGSELQTLAPTNITLLNRKATYSFDALSDSKTNVITDASAWTTMITGVDYTKHHVTSEDFAGLDLQATPTIFKRVKDNKANARTASFASVALFNDKLAGDATVKQTLATDVAVKTAAVSEISANNPTLVVAQFHGAETAGIQGGFVSTNTNYAQSIKTLDGYVGELLAAIKARKAYGSENWLIVISSNKIGGPSGGDFSANPFEDQSRNIFMAYYNLKFAPTKVAKPDPNSFPFTGTAPRISGDKSAVQTNTAIGNFGNTGEFTYMFKWRDDNGNGQYYPYFMGKRQDLGAVHGGDPGWTLLKAGNDFQSYIFGSRIDKGDSMSDGKWHTYAFTIRNINGTRTFTVYFDGQNIGSRGYTNTDNNFPLRLQGEPNNGINMLFRDIALFNVGMNDADVAKTMRSQLAPGDNFYDKLIGYWPGDETEGTIMYDKVGNNNFTYSDGMQFSSFEEISPNISPRLTEDTFRSVPNAVDAPLLVYNWLGIAVSSQWNLSGKLFIPKLNLPTN</sequence>
<dbReference type="InterPro" id="IPR013320">
    <property type="entry name" value="ConA-like_dom_sf"/>
</dbReference>
<dbReference type="InterPro" id="IPR017850">
    <property type="entry name" value="Alkaline_phosphatase_core_sf"/>
</dbReference>
<dbReference type="PROSITE" id="PS51257">
    <property type="entry name" value="PROKAR_LIPOPROTEIN"/>
    <property type="match status" value="1"/>
</dbReference>
<gene>
    <name evidence="1" type="ORF">EZJ43_09480</name>
</gene>
<dbReference type="GO" id="GO:0005975">
    <property type="term" value="P:carbohydrate metabolic process"/>
    <property type="evidence" value="ECO:0007669"/>
    <property type="project" value="UniProtKB-ARBA"/>
</dbReference>
<comment type="caution">
    <text evidence="1">The sequence shown here is derived from an EMBL/GenBank/DDBJ whole genome shotgun (WGS) entry which is preliminary data.</text>
</comment>
<accession>A0A4R5MKM8</accession>
<dbReference type="GO" id="GO:0004553">
    <property type="term" value="F:hydrolase activity, hydrolyzing O-glycosyl compounds"/>
    <property type="evidence" value="ECO:0007669"/>
    <property type="project" value="UniProtKB-ARBA"/>
</dbReference>
<keyword evidence="2" id="KW-1185">Reference proteome</keyword>
<dbReference type="Gene3D" id="2.60.120.200">
    <property type="match status" value="1"/>
</dbReference>
<organism evidence="1 2">
    <name type="scientific">Pedobacter changchengzhani</name>
    <dbReference type="NCBI Taxonomy" id="2529274"/>
    <lineage>
        <taxon>Bacteria</taxon>
        <taxon>Pseudomonadati</taxon>
        <taxon>Bacteroidota</taxon>
        <taxon>Sphingobacteriia</taxon>
        <taxon>Sphingobacteriales</taxon>
        <taxon>Sphingobacteriaceae</taxon>
        <taxon>Pedobacter</taxon>
    </lineage>
</organism>
<reference evidence="1 2" key="1">
    <citation type="submission" date="2019-02" db="EMBL/GenBank/DDBJ databases">
        <title>Pedobacter sp. nov., a novel speices isolated from soil of pinguins habitat in Antarcitica.</title>
        <authorList>
            <person name="He R.-H."/>
        </authorList>
    </citation>
    <scope>NUCLEOTIDE SEQUENCE [LARGE SCALE GENOMIC DNA]</scope>
    <source>
        <strain evidence="1 2">E01020</strain>
    </source>
</reference>
<dbReference type="RefSeq" id="WP_133262470.1">
    <property type="nucleotide sequence ID" value="NZ_SJCY01000005.1"/>
</dbReference>
<dbReference type="Proteomes" id="UP000295668">
    <property type="component" value="Unassembled WGS sequence"/>
</dbReference>
<dbReference type="OrthoDB" id="279982at2"/>
<evidence type="ECO:0000313" key="1">
    <source>
        <dbReference type="EMBL" id="TDG36224.1"/>
    </source>
</evidence>
<dbReference type="SUPFAM" id="SSF53649">
    <property type="entry name" value="Alkaline phosphatase-like"/>
    <property type="match status" value="1"/>
</dbReference>
<name>A0A4R5MKM8_9SPHI</name>